<accession>A0ABY5AM90</accession>
<proteinExistence type="predicted"/>
<protein>
    <submittedName>
        <fullName evidence="1">Class I SAM-dependent methyltransferase</fullName>
    </submittedName>
</protein>
<dbReference type="PANTHER" id="PTHR43861">
    <property type="entry name" value="TRANS-ACONITATE 2-METHYLTRANSFERASE-RELATED"/>
    <property type="match status" value="1"/>
</dbReference>
<keyword evidence="2" id="KW-1185">Reference proteome</keyword>
<keyword evidence="1" id="KW-0808">Transferase</keyword>
<dbReference type="RefSeq" id="WP_252661330.1">
    <property type="nucleotide sequence ID" value="NZ_CP098611.1"/>
</dbReference>
<gene>
    <name evidence="1" type="ORF">NEA10_13855</name>
</gene>
<dbReference type="Gene3D" id="3.40.50.150">
    <property type="entry name" value="Vaccinia Virus protein VP39"/>
    <property type="match status" value="1"/>
</dbReference>
<keyword evidence="1" id="KW-0489">Methyltransferase</keyword>
<dbReference type="GO" id="GO:0008168">
    <property type="term" value="F:methyltransferase activity"/>
    <property type="evidence" value="ECO:0007669"/>
    <property type="project" value="UniProtKB-KW"/>
</dbReference>
<dbReference type="Proteomes" id="UP001056708">
    <property type="component" value="Chromosome"/>
</dbReference>
<evidence type="ECO:0000313" key="2">
    <source>
        <dbReference type="Proteomes" id="UP001056708"/>
    </source>
</evidence>
<evidence type="ECO:0000313" key="1">
    <source>
        <dbReference type="EMBL" id="USR89935.1"/>
    </source>
</evidence>
<reference evidence="1" key="1">
    <citation type="submission" date="2022-06" db="EMBL/GenBank/DDBJ databases">
        <title>Genome sequence of Phormidium yuhuli AB48 isolated from an industrial photobioreactor environment.</title>
        <authorList>
            <person name="Qiu Y."/>
            <person name="Noonan A.J.C."/>
            <person name="Dofher K."/>
            <person name="Koch M."/>
            <person name="Kieft B."/>
            <person name="Lin X."/>
            <person name="Ziels R.M."/>
            <person name="Hallam S.J."/>
        </authorList>
    </citation>
    <scope>NUCLEOTIDE SEQUENCE</scope>
    <source>
        <strain evidence="1">AB48</strain>
    </source>
</reference>
<sequence length="551" mass="63168">MDSNLTNFFKKDKALNLYVSESSSINYSDGDISENYIEQSIDKCRNISSLSPELNGCIRDWSSEYHFSRRRANLLRCLDDLNGKTVLEIGAGCGAITRYLGESGCHVIAIEGSFRRARICAKRCRDLDNVKVVTANFFDLQLQQKFKIITLIGVLEYSGKYINHPSPYQAVLDKARDYLTDDGILVIAIENKLGLKYFMGCSEDHTGVRFDGIQGYLSGVPVQTFGKVELQSLLKQSGFKSSLFLCPYPDYKIPSSVLRFDNINPNAFPFLYSWISDEAFRDYSTKNPNFFKHNFAAKELEKNRILEDLSNSFLVLASPNASAIDFFIDSRYCAWKFNSERRLNFATTVKLRVSEAGYPEAISRTLLQSQSSGSNLTYKNLTHYGNSEEEYYRGDTLLEILYREFCQSSGPSSRFWKLLQKWVDFLTEQALKHERSTFMLPGSYVDAIPQNFILKDGEIILVDVEWSYLEFLPLDYIIFRGIQNFYGKYSSTIIPTLDLNRPGIKNRFITFLEMCMIRLGRLKVGESYNQKNLSIYYALENELQLLSAPKN</sequence>
<organism evidence="1 2">
    <name type="scientific">Phormidium yuhuli AB48</name>
    <dbReference type="NCBI Taxonomy" id="2940671"/>
    <lineage>
        <taxon>Bacteria</taxon>
        <taxon>Bacillati</taxon>
        <taxon>Cyanobacteriota</taxon>
        <taxon>Cyanophyceae</taxon>
        <taxon>Oscillatoriophycideae</taxon>
        <taxon>Oscillatoriales</taxon>
        <taxon>Oscillatoriaceae</taxon>
        <taxon>Phormidium</taxon>
        <taxon>Phormidium yuhuli</taxon>
    </lineage>
</organism>
<dbReference type="GO" id="GO:0032259">
    <property type="term" value="P:methylation"/>
    <property type="evidence" value="ECO:0007669"/>
    <property type="project" value="UniProtKB-KW"/>
</dbReference>
<dbReference type="Pfam" id="PF13489">
    <property type="entry name" value="Methyltransf_23"/>
    <property type="match status" value="1"/>
</dbReference>
<dbReference type="InterPro" id="IPR029063">
    <property type="entry name" value="SAM-dependent_MTases_sf"/>
</dbReference>
<dbReference type="CDD" id="cd02440">
    <property type="entry name" value="AdoMet_MTases"/>
    <property type="match status" value="1"/>
</dbReference>
<dbReference type="SUPFAM" id="SSF53335">
    <property type="entry name" value="S-adenosyl-L-methionine-dependent methyltransferases"/>
    <property type="match status" value="1"/>
</dbReference>
<dbReference type="PANTHER" id="PTHR43861:SF6">
    <property type="entry name" value="METHYLTRANSFERASE TYPE 11"/>
    <property type="match status" value="1"/>
</dbReference>
<dbReference type="EMBL" id="CP098611">
    <property type="protein sequence ID" value="USR89935.1"/>
    <property type="molecule type" value="Genomic_DNA"/>
</dbReference>
<name>A0ABY5AM90_9CYAN</name>